<protein>
    <recommendedName>
        <fullName evidence="4">Lipoprotein</fullName>
    </recommendedName>
</protein>
<sequence length="135" mass="15164">MKKKLSAVIFGALVILVACRSNGGVMVLSQDELTSFVESDDSGFVYVHTNEPEELEVVTHLVEENQIEVLVYDVYKPDGENDVPSNKQPNYEYLGKISKNAISYVNSGEVEAELKIDLTNPDFEEQFNNFVEQVK</sequence>
<organism evidence="2 3">
    <name type="scientific">Niallia oryzisoli</name>
    <dbReference type="NCBI Taxonomy" id="1737571"/>
    <lineage>
        <taxon>Bacteria</taxon>
        <taxon>Bacillati</taxon>
        <taxon>Bacillota</taxon>
        <taxon>Bacilli</taxon>
        <taxon>Bacillales</taxon>
        <taxon>Bacillaceae</taxon>
        <taxon>Niallia</taxon>
    </lineage>
</organism>
<gene>
    <name evidence="2" type="ORF">R4Z09_00845</name>
</gene>
<keyword evidence="1" id="KW-0732">Signal</keyword>
<evidence type="ECO:0000313" key="2">
    <source>
        <dbReference type="EMBL" id="WVX81638.1"/>
    </source>
</evidence>
<keyword evidence="3" id="KW-1185">Reference proteome</keyword>
<dbReference type="RefSeq" id="WP_338450550.1">
    <property type="nucleotide sequence ID" value="NZ_CP137640.1"/>
</dbReference>
<proteinExistence type="predicted"/>
<name>A0ABZ2CF21_9BACI</name>
<feature type="chain" id="PRO_5046056521" description="Lipoprotein" evidence="1">
    <location>
        <begin position="24"/>
        <end position="135"/>
    </location>
</feature>
<dbReference type="Proteomes" id="UP001357223">
    <property type="component" value="Chromosome"/>
</dbReference>
<dbReference type="EMBL" id="CP137640">
    <property type="protein sequence ID" value="WVX81638.1"/>
    <property type="molecule type" value="Genomic_DNA"/>
</dbReference>
<accession>A0ABZ2CF21</accession>
<evidence type="ECO:0008006" key="4">
    <source>
        <dbReference type="Google" id="ProtNLM"/>
    </source>
</evidence>
<feature type="signal peptide" evidence="1">
    <location>
        <begin position="1"/>
        <end position="23"/>
    </location>
</feature>
<dbReference type="PROSITE" id="PS51257">
    <property type="entry name" value="PROKAR_LIPOPROTEIN"/>
    <property type="match status" value="1"/>
</dbReference>
<evidence type="ECO:0000256" key="1">
    <source>
        <dbReference type="SAM" id="SignalP"/>
    </source>
</evidence>
<evidence type="ECO:0000313" key="3">
    <source>
        <dbReference type="Proteomes" id="UP001357223"/>
    </source>
</evidence>
<reference evidence="2 3" key="1">
    <citation type="submission" date="2023-10" db="EMBL/GenBank/DDBJ databases">
        <title>Niallia locisalis sp.nov. isolated from a salt pond sample.</title>
        <authorList>
            <person name="Li X.-J."/>
            <person name="Dong L."/>
        </authorList>
    </citation>
    <scope>NUCLEOTIDE SEQUENCE [LARGE SCALE GENOMIC DNA]</scope>
    <source>
        <strain evidence="2 3">DSM 29761</strain>
    </source>
</reference>